<comment type="caution">
    <text evidence="2">The sequence shown here is derived from an EMBL/GenBank/DDBJ whole genome shotgun (WGS) entry which is preliminary data.</text>
</comment>
<evidence type="ECO:0000256" key="1">
    <source>
        <dbReference type="SAM" id="MobiDB-lite"/>
    </source>
</evidence>
<protein>
    <submittedName>
        <fullName evidence="2">Uncharacterized protein</fullName>
    </submittedName>
</protein>
<dbReference type="Proteomes" id="UP000298663">
    <property type="component" value="Unassembled WGS sequence"/>
</dbReference>
<evidence type="ECO:0000313" key="2">
    <source>
        <dbReference type="EMBL" id="TKR63248.1"/>
    </source>
</evidence>
<gene>
    <name evidence="2" type="ORF">L596_027097</name>
</gene>
<proteinExistence type="predicted"/>
<evidence type="ECO:0000313" key="3">
    <source>
        <dbReference type="Proteomes" id="UP000298663"/>
    </source>
</evidence>
<sequence>MQISKTKTVTKYSSDKPSVTHRRERNSSFMKRCVQSSDKAIDKASITRREGFAQHFTTAAISDFSTCFPTRIFETLLLSTIPFKTLGSCLRELALINRTPFWEYSPMEVCARICTSCLILLWIWELPSLRATPIRLWNLPFLHETTMESNV</sequence>
<dbReference type="AlphaFoldDB" id="A0A4U5M3B0"/>
<name>A0A4U5M3B0_STECR</name>
<feature type="region of interest" description="Disordered" evidence="1">
    <location>
        <begin position="1"/>
        <end position="27"/>
    </location>
</feature>
<keyword evidence="3" id="KW-1185">Reference proteome</keyword>
<reference evidence="2 3" key="2">
    <citation type="journal article" date="2019" name="G3 (Bethesda)">
        <title>Hybrid Assembly of the Genome of the Entomopathogenic Nematode Steinernema carpocapsae Identifies the X-Chromosome.</title>
        <authorList>
            <person name="Serra L."/>
            <person name="Macchietto M."/>
            <person name="Macias-Munoz A."/>
            <person name="McGill C.J."/>
            <person name="Rodriguez I.M."/>
            <person name="Rodriguez B."/>
            <person name="Murad R."/>
            <person name="Mortazavi A."/>
        </authorList>
    </citation>
    <scope>NUCLEOTIDE SEQUENCE [LARGE SCALE GENOMIC DNA]</scope>
    <source>
        <strain evidence="2 3">ALL</strain>
    </source>
</reference>
<organism evidence="2 3">
    <name type="scientific">Steinernema carpocapsae</name>
    <name type="common">Entomopathogenic nematode</name>
    <dbReference type="NCBI Taxonomy" id="34508"/>
    <lineage>
        <taxon>Eukaryota</taxon>
        <taxon>Metazoa</taxon>
        <taxon>Ecdysozoa</taxon>
        <taxon>Nematoda</taxon>
        <taxon>Chromadorea</taxon>
        <taxon>Rhabditida</taxon>
        <taxon>Tylenchina</taxon>
        <taxon>Panagrolaimomorpha</taxon>
        <taxon>Strongyloidoidea</taxon>
        <taxon>Steinernematidae</taxon>
        <taxon>Steinernema</taxon>
    </lineage>
</organism>
<accession>A0A4U5M3B0</accession>
<dbReference type="EMBL" id="AZBU02000010">
    <property type="protein sequence ID" value="TKR63248.1"/>
    <property type="molecule type" value="Genomic_DNA"/>
</dbReference>
<reference evidence="2 3" key="1">
    <citation type="journal article" date="2015" name="Genome Biol.">
        <title>Comparative genomics of Steinernema reveals deeply conserved gene regulatory networks.</title>
        <authorList>
            <person name="Dillman A.R."/>
            <person name="Macchietto M."/>
            <person name="Porter C.F."/>
            <person name="Rogers A."/>
            <person name="Williams B."/>
            <person name="Antoshechkin I."/>
            <person name="Lee M.M."/>
            <person name="Goodwin Z."/>
            <person name="Lu X."/>
            <person name="Lewis E.E."/>
            <person name="Goodrich-Blair H."/>
            <person name="Stock S.P."/>
            <person name="Adams B.J."/>
            <person name="Sternberg P.W."/>
            <person name="Mortazavi A."/>
        </authorList>
    </citation>
    <scope>NUCLEOTIDE SEQUENCE [LARGE SCALE GENOMIC DNA]</scope>
    <source>
        <strain evidence="2 3">ALL</strain>
    </source>
</reference>
<feature type="compositionally biased region" description="Polar residues" evidence="1">
    <location>
        <begin position="1"/>
        <end position="17"/>
    </location>
</feature>